<protein>
    <submittedName>
        <fullName evidence="1">Uncharacterized protein</fullName>
    </submittedName>
</protein>
<organism evidence="1">
    <name type="scientific">marine sediment metagenome</name>
    <dbReference type="NCBI Taxonomy" id="412755"/>
    <lineage>
        <taxon>unclassified sequences</taxon>
        <taxon>metagenomes</taxon>
        <taxon>ecological metagenomes</taxon>
    </lineage>
</organism>
<evidence type="ECO:0000313" key="1">
    <source>
        <dbReference type="EMBL" id="GAG76438.1"/>
    </source>
</evidence>
<name>X1AW51_9ZZZZ</name>
<reference evidence="1" key="1">
    <citation type="journal article" date="2014" name="Front. Microbiol.">
        <title>High frequency of phylogenetically diverse reductive dehalogenase-homologous genes in deep subseafloor sedimentary metagenomes.</title>
        <authorList>
            <person name="Kawai M."/>
            <person name="Futagami T."/>
            <person name="Toyoda A."/>
            <person name="Takaki Y."/>
            <person name="Nishi S."/>
            <person name="Hori S."/>
            <person name="Arai W."/>
            <person name="Tsubouchi T."/>
            <person name="Morono Y."/>
            <person name="Uchiyama I."/>
            <person name="Ito T."/>
            <person name="Fujiyama A."/>
            <person name="Inagaki F."/>
            <person name="Takami H."/>
        </authorList>
    </citation>
    <scope>NUCLEOTIDE SEQUENCE</scope>
    <source>
        <strain evidence="1">Expedition CK06-06</strain>
    </source>
</reference>
<proteinExistence type="predicted"/>
<sequence length="50" mass="5974">MQFSNQEQEHIVKKISKDIIKEIINNPIASRKKINNIKCQICKKHHYNKV</sequence>
<comment type="caution">
    <text evidence="1">The sequence shown here is derived from an EMBL/GenBank/DDBJ whole genome shotgun (WGS) entry which is preliminary data.</text>
</comment>
<accession>X1AW51</accession>
<gene>
    <name evidence="1" type="ORF">S01H4_27372</name>
</gene>
<dbReference type="EMBL" id="BART01013368">
    <property type="protein sequence ID" value="GAG76438.1"/>
    <property type="molecule type" value="Genomic_DNA"/>
</dbReference>
<feature type="non-terminal residue" evidence="1">
    <location>
        <position position="50"/>
    </location>
</feature>
<dbReference type="AlphaFoldDB" id="X1AW51"/>